<evidence type="ECO:0000259" key="8">
    <source>
        <dbReference type="PROSITE" id="PS51312"/>
    </source>
</evidence>
<evidence type="ECO:0000256" key="7">
    <source>
        <dbReference type="SAM" id="MobiDB-lite"/>
    </source>
</evidence>
<dbReference type="Pfam" id="PF09454">
    <property type="entry name" value="Vps23_core"/>
    <property type="match status" value="1"/>
</dbReference>
<gene>
    <name evidence="9" type="primary">STP22</name>
    <name evidence="9" type="ORF">SLS56_009675</name>
</gene>
<dbReference type="Gene3D" id="6.10.140.820">
    <property type="match status" value="1"/>
</dbReference>
<name>A0ABR3SGJ0_9PEZI</name>
<keyword evidence="3" id="KW-0967">Endosome</keyword>
<dbReference type="EMBL" id="JAJVDC020000169">
    <property type="protein sequence ID" value="KAL1620444.1"/>
    <property type="molecule type" value="Genomic_DNA"/>
</dbReference>
<comment type="caution">
    <text evidence="9">The sequence shown here is derived from an EMBL/GenBank/DDBJ whole genome shotgun (WGS) entry which is preliminary data.</text>
</comment>
<evidence type="ECO:0000313" key="10">
    <source>
        <dbReference type="Proteomes" id="UP001521116"/>
    </source>
</evidence>
<evidence type="ECO:0000256" key="1">
    <source>
        <dbReference type="ARBA" id="ARBA00004177"/>
    </source>
</evidence>
<evidence type="ECO:0000256" key="6">
    <source>
        <dbReference type="SAM" id="Coils"/>
    </source>
</evidence>
<dbReference type="InterPro" id="IPR037202">
    <property type="entry name" value="ESCRT_assembly_dom"/>
</dbReference>
<proteinExistence type="predicted"/>
<keyword evidence="4 5" id="KW-0653">Protein transport</keyword>
<evidence type="ECO:0000256" key="5">
    <source>
        <dbReference type="PROSITE-ProRule" id="PRU00644"/>
    </source>
</evidence>
<organism evidence="9 10">
    <name type="scientific">Neofusicoccum ribis</name>
    <dbReference type="NCBI Taxonomy" id="45134"/>
    <lineage>
        <taxon>Eukaryota</taxon>
        <taxon>Fungi</taxon>
        <taxon>Dikarya</taxon>
        <taxon>Ascomycota</taxon>
        <taxon>Pezizomycotina</taxon>
        <taxon>Dothideomycetes</taxon>
        <taxon>Dothideomycetes incertae sedis</taxon>
        <taxon>Botryosphaeriales</taxon>
        <taxon>Botryosphaeriaceae</taxon>
        <taxon>Neofusicoccum</taxon>
    </lineage>
</organism>
<dbReference type="Proteomes" id="UP001521116">
    <property type="component" value="Unassembled WGS sequence"/>
</dbReference>
<dbReference type="PANTHER" id="PTHR23306">
    <property type="entry name" value="TUMOR SUSCEPTIBILITY GENE 101 PROTEIN-RELATED"/>
    <property type="match status" value="1"/>
</dbReference>
<sequence length="231" mass="25031">MQPPYMPTPPAAPQYQHPPPTQPKPAPQPIPDLLTSELDVTLPSQTSTIPLPVPPVPPNPQKDALLSALSHSLVSLTTQTVQSNTTAVQPLRAQGVALRGAHARLQQELEQLQQLDAALASNERVLGEAMREADRVMDDARARVVPDVDETLVAPTVVGGQLWGLVAEERGLEEAIFLLGRGLDRGRVGAEVFVKQTRGLAREQFLKKALIKKIAKGMALDENVEYGLRGY</sequence>
<evidence type="ECO:0000256" key="4">
    <source>
        <dbReference type="ARBA" id="ARBA00022927"/>
    </source>
</evidence>
<accession>A0ABR3SGJ0</accession>
<dbReference type="PANTHER" id="PTHR23306:SF3">
    <property type="entry name" value="TUMOR SUPPRESSOR PROTEIN 101"/>
    <property type="match status" value="1"/>
</dbReference>
<dbReference type="PROSITE" id="PS51312">
    <property type="entry name" value="SB"/>
    <property type="match status" value="1"/>
</dbReference>
<keyword evidence="6" id="KW-0175">Coiled coil</keyword>
<protein>
    <submittedName>
        <fullName evidence="9">Suppressor protein stp22 of temperature-sensitive alpha-factor receptor and arginine permease</fullName>
    </submittedName>
</protein>
<evidence type="ECO:0000256" key="2">
    <source>
        <dbReference type="ARBA" id="ARBA00022448"/>
    </source>
</evidence>
<feature type="domain" description="SB" evidence="8">
    <location>
        <begin position="156"/>
        <end position="224"/>
    </location>
</feature>
<feature type="compositionally biased region" description="Pro residues" evidence="7">
    <location>
        <begin position="1"/>
        <end position="30"/>
    </location>
</feature>
<keyword evidence="10" id="KW-1185">Reference proteome</keyword>
<reference evidence="9 10" key="1">
    <citation type="submission" date="2024-02" db="EMBL/GenBank/DDBJ databases">
        <title>De novo assembly and annotation of 12 fungi associated with fruit tree decline syndrome in Ontario, Canada.</title>
        <authorList>
            <person name="Sulman M."/>
            <person name="Ellouze W."/>
            <person name="Ilyukhin E."/>
        </authorList>
    </citation>
    <scope>NUCLEOTIDE SEQUENCE [LARGE SCALE GENOMIC DNA]</scope>
    <source>
        <strain evidence="9 10">M1-105</strain>
    </source>
</reference>
<dbReference type="InterPro" id="IPR017916">
    <property type="entry name" value="SB_dom"/>
</dbReference>
<dbReference type="InterPro" id="IPR052070">
    <property type="entry name" value="ESCRT-I_UEV_domain"/>
</dbReference>
<keyword evidence="9" id="KW-0675">Receptor</keyword>
<keyword evidence="2 5" id="KW-0813">Transport</keyword>
<dbReference type="SUPFAM" id="SSF140111">
    <property type="entry name" value="Endosomal sorting complex assembly domain"/>
    <property type="match status" value="1"/>
</dbReference>
<comment type="subcellular location">
    <subcellularLocation>
        <location evidence="1">Endosome</location>
    </subcellularLocation>
</comment>
<evidence type="ECO:0000256" key="3">
    <source>
        <dbReference type="ARBA" id="ARBA00022753"/>
    </source>
</evidence>
<feature type="region of interest" description="Disordered" evidence="7">
    <location>
        <begin position="1"/>
        <end position="32"/>
    </location>
</feature>
<evidence type="ECO:0000313" key="9">
    <source>
        <dbReference type="EMBL" id="KAL1620444.1"/>
    </source>
</evidence>
<feature type="coiled-coil region" evidence="6">
    <location>
        <begin position="95"/>
        <end position="125"/>
    </location>
</feature>